<accession>A0A401ZJI0</accession>
<dbReference type="CDD" id="cd06170">
    <property type="entry name" value="LuxR_C_like"/>
    <property type="match status" value="1"/>
</dbReference>
<dbReference type="InterPro" id="IPR000792">
    <property type="entry name" value="Tscrpt_reg_LuxR_C"/>
</dbReference>
<dbReference type="InterPro" id="IPR011990">
    <property type="entry name" value="TPR-like_helical_dom_sf"/>
</dbReference>
<dbReference type="PRINTS" id="PR00038">
    <property type="entry name" value="HTHLUXR"/>
</dbReference>
<keyword evidence="3" id="KW-1185">Reference proteome</keyword>
<dbReference type="PROSITE" id="PS00622">
    <property type="entry name" value="HTH_LUXR_1"/>
    <property type="match status" value="1"/>
</dbReference>
<reference evidence="3" key="1">
    <citation type="submission" date="2018-12" db="EMBL/GenBank/DDBJ databases">
        <title>Tengunoibacter tsumagoiensis gen. nov., sp. nov., Dictyobacter kobayashii sp. nov., D. alpinus sp. nov., and D. joshuensis sp. nov. and description of Dictyobacteraceae fam. nov. within the order Ktedonobacterales isolated from Tengu-no-mugimeshi.</title>
        <authorList>
            <person name="Wang C.M."/>
            <person name="Zheng Y."/>
            <person name="Sakai Y."/>
            <person name="Toyoda A."/>
            <person name="Minakuchi Y."/>
            <person name="Abe K."/>
            <person name="Yokota A."/>
            <person name="Yabe S."/>
        </authorList>
    </citation>
    <scope>NUCLEOTIDE SEQUENCE [LARGE SCALE GENOMIC DNA]</scope>
    <source>
        <strain evidence="3">S-27</strain>
    </source>
</reference>
<dbReference type="SUPFAM" id="SSF48452">
    <property type="entry name" value="TPR-like"/>
    <property type="match status" value="2"/>
</dbReference>
<dbReference type="AlphaFoldDB" id="A0A401ZJI0"/>
<dbReference type="Gene3D" id="3.40.50.300">
    <property type="entry name" value="P-loop containing nucleotide triphosphate hydrolases"/>
    <property type="match status" value="1"/>
</dbReference>
<dbReference type="SMART" id="SM00421">
    <property type="entry name" value="HTH_LUXR"/>
    <property type="match status" value="1"/>
</dbReference>
<dbReference type="InterPro" id="IPR036388">
    <property type="entry name" value="WH-like_DNA-bd_sf"/>
</dbReference>
<organism evidence="2 3">
    <name type="scientific">Dictyobacter aurantiacus</name>
    <dbReference type="NCBI Taxonomy" id="1936993"/>
    <lineage>
        <taxon>Bacteria</taxon>
        <taxon>Bacillati</taxon>
        <taxon>Chloroflexota</taxon>
        <taxon>Ktedonobacteria</taxon>
        <taxon>Ktedonobacterales</taxon>
        <taxon>Dictyobacteraceae</taxon>
        <taxon>Dictyobacter</taxon>
    </lineage>
</organism>
<protein>
    <recommendedName>
        <fullName evidence="1">HTH luxR-type domain-containing protein</fullName>
    </recommendedName>
</protein>
<dbReference type="EMBL" id="BIFQ01000001">
    <property type="protein sequence ID" value="GCE06999.1"/>
    <property type="molecule type" value="Genomic_DNA"/>
</dbReference>
<dbReference type="InterPro" id="IPR027417">
    <property type="entry name" value="P-loop_NTPase"/>
</dbReference>
<dbReference type="PANTHER" id="PTHR47691">
    <property type="entry name" value="REGULATOR-RELATED"/>
    <property type="match status" value="1"/>
</dbReference>
<dbReference type="InterPro" id="IPR016032">
    <property type="entry name" value="Sig_transdc_resp-reg_C-effctor"/>
</dbReference>
<feature type="domain" description="HTH luxR-type" evidence="1">
    <location>
        <begin position="831"/>
        <end position="896"/>
    </location>
</feature>
<dbReference type="RefSeq" id="WP_126597915.1">
    <property type="nucleotide sequence ID" value="NZ_BIFQ01000001.1"/>
</dbReference>
<comment type="caution">
    <text evidence="2">The sequence shown here is derived from an EMBL/GenBank/DDBJ whole genome shotgun (WGS) entry which is preliminary data.</text>
</comment>
<dbReference type="GO" id="GO:0003677">
    <property type="term" value="F:DNA binding"/>
    <property type="evidence" value="ECO:0007669"/>
    <property type="project" value="InterPro"/>
</dbReference>
<dbReference type="SUPFAM" id="SSF46894">
    <property type="entry name" value="C-terminal effector domain of the bipartite response regulators"/>
    <property type="match status" value="1"/>
</dbReference>
<dbReference type="PRINTS" id="PR00364">
    <property type="entry name" value="DISEASERSIST"/>
</dbReference>
<dbReference type="OrthoDB" id="9812579at2"/>
<dbReference type="SUPFAM" id="SSF52540">
    <property type="entry name" value="P-loop containing nucleoside triphosphate hydrolases"/>
    <property type="match status" value="1"/>
</dbReference>
<dbReference type="Pfam" id="PF05729">
    <property type="entry name" value="NACHT"/>
    <property type="match status" value="1"/>
</dbReference>
<proteinExistence type="predicted"/>
<dbReference type="Gene3D" id="1.25.40.10">
    <property type="entry name" value="Tetratricopeptide repeat domain"/>
    <property type="match status" value="2"/>
</dbReference>
<evidence type="ECO:0000313" key="2">
    <source>
        <dbReference type="EMBL" id="GCE06999.1"/>
    </source>
</evidence>
<dbReference type="Proteomes" id="UP000287224">
    <property type="component" value="Unassembled WGS sequence"/>
</dbReference>
<dbReference type="Pfam" id="PF00196">
    <property type="entry name" value="GerE"/>
    <property type="match status" value="1"/>
</dbReference>
<evidence type="ECO:0000259" key="1">
    <source>
        <dbReference type="PROSITE" id="PS50043"/>
    </source>
</evidence>
<dbReference type="PANTHER" id="PTHR47691:SF3">
    <property type="entry name" value="HTH-TYPE TRANSCRIPTIONAL REGULATOR RV0890C-RELATED"/>
    <property type="match status" value="1"/>
</dbReference>
<dbReference type="GO" id="GO:0043531">
    <property type="term" value="F:ADP binding"/>
    <property type="evidence" value="ECO:0007669"/>
    <property type="project" value="InterPro"/>
</dbReference>
<dbReference type="GO" id="GO:0006355">
    <property type="term" value="P:regulation of DNA-templated transcription"/>
    <property type="evidence" value="ECO:0007669"/>
    <property type="project" value="InterPro"/>
</dbReference>
<evidence type="ECO:0000313" key="3">
    <source>
        <dbReference type="Proteomes" id="UP000287224"/>
    </source>
</evidence>
<dbReference type="PROSITE" id="PS50043">
    <property type="entry name" value="HTH_LUXR_2"/>
    <property type="match status" value="1"/>
</dbReference>
<name>A0A401ZJI0_9CHLR</name>
<dbReference type="Gene3D" id="1.10.10.10">
    <property type="entry name" value="Winged helix-like DNA-binding domain superfamily/Winged helix DNA-binding domain"/>
    <property type="match status" value="1"/>
</dbReference>
<sequence length="898" mass="100279">MRDSEQHQLENNVISSTLQALPDLGELVGREDEMGDGLRLLARPEIRLLTVTGVGGVGKTRLAQELARQVAPAFADGVFMLSLAALSQPDQLLPALLQVFGLRTEPAYPLLATLVAFLRDRQALLLLDTFEQIVLGATLLVELLARCPRIKLLVTSREMLRVRGEHVFQLDPLPLPDLTSSSDEAGLAENAAVRLFTRHMRALRSSESLSSEDVRASAEICIRLDGLPLAIELASARCVLFAPRELLTRLERRLPLLTHGPRDLPERQQTLRDTLVWSYNLLAEQEQRLFTRMAIFAGGCTLAAAQALYVDDPGACLDGITSLLEKNLLRRVESPVTGPRLRMLETLRELGLECLRASGEEHEIRNRHASYYLQLAEQAEPIGPDDATWLSCLDLELDNVRGALQWWDESGDAVNVLRMGAALRYYWISSGHAAEGYGWITQTLDRTPGCTPVVRAQALLAAGMLAPYQAQYTRWWQLCQESRHLFQELGDGRGMAEALNELGLAARWHGELARAHQFHAESLNLWRACADQQGIASTQLHLARVLYAQSGYHAARELTLQSLQHFRVLGQRQGIARSLMLLAFIVSYYQEHRRALMLAEESLDLFRALGVQWEMAGQLQSAAKLALRQNDSARALAYTEESLVVARRAGNREAVASGLHLLALLRWKRGAWEEGRQLLTESLVLYEELDCQEGIADVLLTYSQLASVRKEYTEARMHLERCLRILLRQENKPALIASLVTLARLAAREGRTDWSIRLLAASDALREAIGRQPFPLTDAYRRTAMLVASIPEKREFTSAWRAGRAMTPAQAVAAREESPLLDPSPRSNPTHFLSPVHLTAREREVLHLITLGLTNPQIARLLLISPVTVNAHVRSIYDKLAVSSRSAATRYALQHHLF</sequence>
<gene>
    <name evidence="2" type="ORF">KDAU_43280</name>
</gene>
<dbReference type="InterPro" id="IPR007111">
    <property type="entry name" value="NACHT_NTPase"/>
</dbReference>